<evidence type="ECO:0000256" key="1">
    <source>
        <dbReference type="SAM" id="SignalP"/>
    </source>
</evidence>
<sequence length="393" mass="42760">MPNLIKSLIVVISGSAIALLLSLSGTAVANAAGPLNADLTNAQSDATVKMTVSLIELESTTVPTSILVRDLSADTTMDYIVEIDDSTIIARSGEESSNLSLWLVGDVLKIYGYMTDDVTIHADALVNTSINSVSTGTQNGWITAKNCEDNKITLLWNGANYRIDLVPDVTKIIVPPNQNLTCNDLQIGDRVRGRGVKHATLNIIQAKTVFVLRRGLINYVQRRTDKMNVTLLSVITDSGPTRLKVRTTDENPAVYTIRITEVTRLRQKYFAPIALGAWIPGDNLTLLVKKESNDTDYTRTAVMAKNNSIWKVSTQGVSGEILSINAARNQFILLWGPNNRKFRIDILSTSKVMKDGTTATINDLAVGDLIQGRGQKHGTLEIIAADIIVAETP</sequence>
<accession>A0A2M7RKK8</accession>
<feature type="signal peptide" evidence="1">
    <location>
        <begin position="1"/>
        <end position="31"/>
    </location>
</feature>
<gene>
    <name evidence="2" type="ORF">COY66_00075</name>
</gene>
<dbReference type="Proteomes" id="UP000230779">
    <property type="component" value="Unassembled WGS sequence"/>
</dbReference>
<evidence type="ECO:0000313" key="2">
    <source>
        <dbReference type="EMBL" id="PIY97280.1"/>
    </source>
</evidence>
<dbReference type="EMBL" id="PFMD01000002">
    <property type="protein sequence ID" value="PIY97280.1"/>
    <property type="molecule type" value="Genomic_DNA"/>
</dbReference>
<keyword evidence="1" id="KW-0732">Signal</keyword>
<name>A0A2M7RKK8_9BACT</name>
<comment type="caution">
    <text evidence="2">The sequence shown here is derived from an EMBL/GenBank/DDBJ whole genome shotgun (WGS) entry which is preliminary data.</text>
</comment>
<proteinExistence type="predicted"/>
<protein>
    <recommendedName>
        <fullName evidence="4">DUF5666 domain-containing protein</fullName>
    </recommendedName>
</protein>
<evidence type="ECO:0000313" key="3">
    <source>
        <dbReference type="Proteomes" id="UP000230779"/>
    </source>
</evidence>
<feature type="chain" id="PRO_5014734237" description="DUF5666 domain-containing protein" evidence="1">
    <location>
        <begin position="32"/>
        <end position="393"/>
    </location>
</feature>
<evidence type="ECO:0008006" key="4">
    <source>
        <dbReference type="Google" id="ProtNLM"/>
    </source>
</evidence>
<organism evidence="2 3">
    <name type="scientific">Candidatus Kerfeldbacteria bacterium CG_4_10_14_0_8_um_filter_42_10</name>
    <dbReference type="NCBI Taxonomy" id="2014248"/>
    <lineage>
        <taxon>Bacteria</taxon>
        <taxon>Candidatus Kerfeldiibacteriota</taxon>
    </lineage>
</organism>
<reference evidence="2 3" key="1">
    <citation type="submission" date="2017-09" db="EMBL/GenBank/DDBJ databases">
        <title>Depth-based differentiation of microbial function through sediment-hosted aquifers and enrichment of novel symbionts in the deep terrestrial subsurface.</title>
        <authorList>
            <person name="Probst A.J."/>
            <person name="Ladd B."/>
            <person name="Jarett J.K."/>
            <person name="Geller-Mcgrath D.E."/>
            <person name="Sieber C.M."/>
            <person name="Emerson J.B."/>
            <person name="Anantharaman K."/>
            <person name="Thomas B.C."/>
            <person name="Malmstrom R."/>
            <person name="Stieglmeier M."/>
            <person name="Klingl A."/>
            <person name="Woyke T."/>
            <person name="Ryan C.M."/>
            <person name="Banfield J.F."/>
        </authorList>
    </citation>
    <scope>NUCLEOTIDE SEQUENCE [LARGE SCALE GENOMIC DNA]</scope>
    <source>
        <strain evidence="2">CG_4_10_14_0_8_um_filter_42_10</strain>
    </source>
</reference>
<dbReference type="AlphaFoldDB" id="A0A2M7RKK8"/>